<dbReference type="RefSeq" id="WP_008615717.1">
    <property type="nucleotide sequence ID" value="NZ_JH651380.1"/>
</dbReference>
<sequence>MAAGVNYIKQLNATYEKFTEDNRLNPTHISLYMALFQLWNAAHFMRSFHVIRGEVMLLSKIGSKTTYHRCIKELDYWGYLQYNPSHNPFKGSMICMTIFGTTDRQVMYPRRTNIGTSNEPAVVSINKPIQTLENYKNMGKHNFIENSKFKKLRTNKTKQPVGQFLDHLKISTDKNYNEPL</sequence>
<organism evidence="1 2">
    <name type="scientific">Galbibacter orientalis DSM 19592</name>
    <dbReference type="NCBI Taxonomy" id="926559"/>
    <lineage>
        <taxon>Bacteria</taxon>
        <taxon>Pseudomonadati</taxon>
        <taxon>Bacteroidota</taxon>
        <taxon>Flavobacteriia</taxon>
        <taxon>Flavobacteriales</taxon>
        <taxon>Flavobacteriaceae</taxon>
        <taxon>Galbibacter</taxon>
    </lineage>
</organism>
<dbReference type="EMBL" id="JH651380">
    <property type="protein sequence ID" value="EIJ37088.1"/>
    <property type="molecule type" value="Genomic_DNA"/>
</dbReference>
<evidence type="ECO:0000313" key="2">
    <source>
        <dbReference type="Proteomes" id="UP000004690"/>
    </source>
</evidence>
<dbReference type="Proteomes" id="UP000004690">
    <property type="component" value="Unassembled WGS sequence"/>
</dbReference>
<dbReference type="AlphaFoldDB" id="I3C0E5"/>
<protein>
    <submittedName>
        <fullName evidence="1">Uncharacterized protein</fullName>
    </submittedName>
</protein>
<dbReference type="eggNOG" id="ENOG502Z7WP">
    <property type="taxonomic scope" value="Bacteria"/>
</dbReference>
<evidence type="ECO:0000313" key="1">
    <source>
        <dbReference type="EMBL" id="EIJ37088.1"/>
    </source>
</evidence>
<accession>I3C0E5</accession>
<proteinExistence type="predicted"/>
<dbReference type="HOGENOM" id="CLU_090961_0_0_10"/>
<reference evidence="1 2" key="1">
    <citation type="submission" date="2012-02" db="EMBL/GenBank/DDBJ databases">
        <title>Improved High-Quality Draft genome of Joostella marina DSM 19592.</title>
        <authorList>
            <consortium name="US DOE Joint Genome Institute (JGI-PGF)"/>
            <person name="Lucas S."/>
            <person name="Copeland A."/>
            <person name="Lapidus A."/>
            <person name="Bruce D."/>
            <person name="Goodwin L."/>
            <person name="Pitluck S."/>
            <person name="Peters L."/>
            <person name="Chertkov O."/>
            <person name="Ovchinnikova G."/>
            <person name="Kyrpides N."/>
            <person name="Mavromatis K."/>
            <person name="Detter J.C."/>
            <person name="Han C."/>
            <person name="Land M."/>
            <person name="Hauser L."/>
            <person name="Markowitz V."/>
            <person name="Cheng J.-F."/>
            <person name="Hugenholtz P."/>
            <person name="Woyke T."/>
            <person name="Wu D."/>
            <person name="Tindall B."/>
            <person name="Brambilla E."/>
            <person name="Klenk H.-P."/>
            <person name="Eisen J.A."/>
        </authorList>
    </citation>
    <scope>NUCLEOTIDE SEQUENCE [LARGE SCALE GENOMIC DNA]</scope>
    <source>
        <strain evidence="1 2">DSM 19592</strain>
    </source>
</reference>
<name>I3C0E5_9FLAO</name>
<dbReference type="OrthoDB" id="1442826at2"/>
<dbReference type="STRING" id="926559.JoomaDRAFT_0021"/>
<gene>
    <name evidence="1" type="ORF">JoomaDRAFT_0021</name>
</gene>
<keyword evidence="2" id="KW-1185">Reference proteome</keyword>